<proteinExistence type="predicted"/>
<dbReference type="Gene3D" id="3.40.1350.10">
    <property type="match status" value="1"/>
</dbReference>
<evidence type="ECO:0000313" key="3">
    <source>
        <dbReference type="Proteomes" id="UP000078263"/>
    </source>
</evidence>
<accession>A0A192D537</accession>
<dbReference type="EMBL" id="CP016033">
    <property type="protein sequence ID" value="ANK12894.1"/>
    <property type="molecule type" value="Genomic_DNA"/>
</dbReference>
<keyword evidence="3" id="KW-1185">Reference proteome</keyword>
<dbReference type="AlphaFoldDB" id="A0A192D537"/>
<dbReference type="STRING" id="1112.A9D12_07975"/>
<dbReference type="KEGG" id="pns:A9D12_07975"/>
<organism evidence="2 3">
    <name type="scientific">Erythrobacter neustonensis</name>
    <dbReference type="NCBI Taxonomy" id="1112"/>
    <lineage>
        <taxon>Bacteria</taxon>
        <taxon>Pseudomonadati</taxon>
        <taxon>Pseudomonadota</taxon>
        <taxon>Alphaproteobacteria</taxon>
        <taxon>Sphingomonadales</taxon>
        <taxon>Erythrobacteraceae</taxon>
        <taxon>Erythrobacter/Porphyrobacter group</taxon>
        <taxon>Erythrobacter</taxon>
    </lineage>
</organism>
<sequence>MPIYALTENELVPVSATSFSAENIHERRHIQQLLKANISVLDPGLMVIAEEFGDWVDSSRRIDLLCIDTDANLVVVELKRTEDGGHMELQALRYAAMISAMTFEQLVETYARYLNPGQPDHDDALTGVLQFLGWDSPNEDQFGQDTRIILASANFSRELTTTVLWLRDRNIDVRCVRLQPYRLADGRVLLDVQQLIPLPETASFQTRIGVKRQAERRERTERHDQRMQFWSELVARPDATHHGHITPGIYSWIGTSAGVRGIGLNLSVRKQDCQAEIYIDRGRGADDDNLAIFDQLFAQREQIETAFGGELRWQRLENSRACRIAAPCPGGWQSPEEDWDHIHQELLATCDGLHNAIAPYLQRLTIKG</sequence>
<protein>
    <recommendedName>
        <fullName evidence="1">DUF4268 domain-containing protein</fullName>
    </recommendedName>
</protein>
<dbReference type="GO" id="GO:0003676">
    <property type="term" value="F:nucleic acid binding"/>
    <property type="evidence" value="ECO:0007669"/>
    <property type="project" value="InterPro"/>
</dbReference>
<evidence type="ECO:0000313" key="2">
    <source>
        <dbReference type="EMBL" id="ANK12894.1"/>
    </source>
</evidence>
<dbReference type="OrthoDB" id="570199at2"/>
<dbReference type="Pfam" id="PF14088">
    <property type="entry name" value="DUF4268"/>
    <property type="match status" value="1"/>
</dbReference>
<dbReference type="RefSeq" id="WP_068350804.1">
    <property type="nucleotide sequence ID" value="NZ_CP016033.1"/>
</dbReference>
<evidence type="ECO:0000259" key="1">
    <source>
        <dbReference type="Pfam" id="PF14088"/>
    </source>
</evidence>
<gene>
    <name evidence="2" type="ORF">A9D12_07975</name>
</gene>
<dbReference type="InterPro" id="IPR011856">
    <property type="entry name" value="tRNA_endonuc-like_dom_sf"/>
</dbReference>
<dbReference type="Proteomes" id="UP000078263">
    <property type="component" value="Chromosome"/>
</dbReference>
<name>A0A192D537_9SPHN</name>
<feature type="domain" description="DUF4268" evidence="1">
    <location>
        <begin position="226"/>
        <end position="360"/>
    </location>
</feature>
<reference evidence="2 3" key="1">
    <citation type="submission" date="2016-05" db="EMBL/GenBank/DDBJ databases">
        <title>Compelete Genome Sequence of Bacteriochlorophyll-Synthesizing Bacterium Porphyrobacter neustonensis DSM 9434.</title>
        <authorList>
            <person name="Shi X.-L."/>
            <person name="Wu Y.-H."/>
            <person name="Cheng H."/>
            <person name="Xu L."/>
            <person name="Zhang X.-Q."/>
            <person name="Wang C.-S."/>
            <person name="Xu X.-W."/>
        </authorList>
    </citation>
    <scope>NUCLEOTIDE SEQUENCE [LARGE SCALE GENOMIC DNA]</scope>
    <source>
        <strain evidence="2 3">DSM 9434</strain>
    </source>
</reference>
<dbReference type="InterPro" id="IPR025364">
    <property type="entry name" value="DUF4268"/>
</dbReference>